<feature type="compositionally biased region" description="Low complexity" evidence="15">
    <location>
        <begin position="1569"/>
        <end position="1600"/>
    </location>
</feature>
<evidence type="ECO:0000256" key="10">
    <source>
        <dbReference type="ARBA" id="ARBA00023163"/>
    </source>
</evidence>
<dbReference type="GO" id="GO:0051321">
    <property type="term" value="P:meiotic cell cycle"/>
    <property type="evidence" value="ECO:0007669"/>
    <property type="project" value="UniProtKB-KW"/>
</dbReference>
<evidence type="ECO:0000256" key="12">
    <source>
        <dbReference type="ARBA" id="ARBA00023242"/>
    </source>
</evidence>
<dbReference type="NCBIfam" id="TIGR00229">
    <property type="entry name" value="sensory_box"/>
    <property type="match status" value="1"/>
</dbReference>
<evidence type="ECO:0000256" key="11">
    <source>
        <dbReference type="ARBA" id="ARBA00023204"/>
    </source>
</evidence>
<dbReference type="SUPFAM" id="SSF52540">
    <property type="entry name" value="P-loop containing nucleoside triphosphate hydrolases"/>
    <property type="match status" value="1"/>
</dbReference>
<dbReference type="FunFam" id="3.40.50.300:FF:001494">
    <property type="entry name" value="Pachytene checkpoint component Pch2"/>
    <property type="match status" value="1"/>
</dbReference>
<dbReference type="InterPro" id="IPR001610">
    <property type="entry name" value="PAC"/>
</dbReference>
<dbReference type="PROSITE" id="PS50112">
    <property type="entry name" value="PAS"/>
    <property type="match status" value="2"/>
</dbReference>
<keyword evidence="10" id="KW-0804">Transcription</keyword>
<evidence type="ECO:0000313" key="16">
    <source>
        <dbReference type="EMBL" id="CAF2803142.1"/>
    </source>
</evidence>
<dbReference type="PROSITE" id="PS00674">
    <property type="entry name" value="AAA"/>
    <property type="match status" value="1"/>
</dbReference>
<evidence type="ECO:0000256" key="4">
    <source>
        <dbReference type="ARBA" id="ARBA00022737"/>
    </source>
</evidence>
<keyword evidence="12" id="KW-0539">Nucleus</keyword>
<dbReference type="Pfam" id="PF00010">
    <property type="entry name" value="HLH"/>
    <property type="match status" value="1"/>
</dbReference>
<dbReference type="Gene3D" id="3.40.50.300">
    <property type="entry name" value="P-loop containing nucleotide triphosphate hydrolases"/>
    <property type="match status" value="1"/>
</dbReference>
<evidence type="ECO:0000256" key="6">
    <source>
        <dbReference type="ARBA" id="ARBA00022763"/>
    </source>
</evidence>
<dbReference type="Pfam" id="PF13589">
    <property type="entry name" value="HATPase_c_3"/>
    <property type="match status" value="1"/>
</dbReference>
<dbReference type="InterPro" id="IPR036638">
    <property type="entry name" value="HLH_DNA-bd_sf"/>
</dbReference>
<keyword evidence="7" id="KW-0067">ATP-binding</keyword>
<dbReference type="InterPro" id="IPR036890">
    <property type="entry name" value="HATPase_C_sf"/>
</dbReference>
<evidence type="ECO:0000256" key="14">
    <source>
        <dbReference type="ARBA" id="ARBA00073216"/>
    </source>
</evidence>
<dbReference type="CDD" id="cd18947">
    <property type="entry name" value="bHLH-PAS_ARNT"/>
    <property type="match status" value="1"/>
</dbReference>
<dbReference type="NCBIfam" id="TIGR00585">
    <property type="entry name" value="mutl"/>
    <property type="match status" value="1"/>
</dbReference>
<dbReference type="SUPFAM" id="SSF55785">
    <property type="entry name" value="PYP-like sensor domain (PAS domain)"/>
    <property type="match status" value="2"/>
</dbReference>
<evidence type="ECO:0000313" key="17">
    <source>
        <dbReference type="Proteomes" id="UP000675881"/>
    </source>
</evidence>
<dbReference type="InterPro" id="IPR001067">
    <property type="entry name" value="Nuc_translocat"/>
</dbReference>
<dbReference type="GO" id="GO:0005667">
    <property type="term" value="C:transcription regulator complex"/>
    <property type="evidence" value="ECO:0007669"/>
    <property type="project" value="InterPro"/>
</dbReference>
<sequence length="1691" mass="187693">MNGAVLPILHVEVSLKSSTTASITGIETSIRDHLKSSNLVVSENGSLEVVSFKEDPFLSSCIDAITVFSEEKESLSDGGVRVSEASLRIYTFELDEHGSSYENMNDESENPTPAAVHWMLPSAELHHQWESLIYDDDIKSKLLNFAHTALRFSDKGVDPNKISWNRVYYYTDPPGTGKKTSLCRALAHKLSIRMGSRYTHGQLVEINSHSLFSKWFSESGKLVHQMFEKIREMVEDSDALVCVLIDEVESLATSRKSGGTEPGDALRVVNAMLTALDSIKQYPNVVIFTTSNITGSIDNAFVDRADIKHYIGHPSKNAIYQILQISIEELMNKGIVELQEKIFEMNSPGKILRLDEVVVNRIAAGEVIQRPANALKEMLENSLDAKANNISVIVEKGGLELLQISDDGTGIRKEDLEIVAERFTTSKLSKFEDLSSIATYGFRGEALASISHVALLTIITKTADSNVGYKATYEDSKLVSQPKPTAANQGTQIIVENLFHNLASRKRALKNYSEEYNRISDVVSKYAIHNSRVSFTLKKKGDSSVTVRTVPNSSPEANIGQIYGSNIAKELIELQIDDSEFQFKAQGFVSNANYNLKKFTMLLFINHRLVDSSAIRKALIAVYGAYLPKGTHPFVYLSLEIESQNVDVNVHPTKSEVQFLNQDEINILCSISSSWSTCPSTSKLDKTDSPQLQKTFIRTDSTAQKLDKYLSRSIIVEVERREIKLNSLKSLRDEINSKSHKGLRDLISNHTFVGCVNREQALLQHNTKLFLVNTTRLTVELFYQLILKDFGNFGAIKLNPPPSIKELSLIALEDEDVGWSSEDGDKNELAEYVSKFLIEKKLKCWMIIFQLKLIKMAVSIHYPSYLSKVNWDEEEDCFRSFSLETAKLYAVTPENHSQYDSEQSNDENYDEDRWKKVIEHIVYPAAKQNLKPSKTCAEDTTFVQIADLPNLYKFRIPLPEEDPNKLFALAASGWNNSLGDFGPALTHEHYGHPQQAQTSSSMAAAAAAAAAAAIVPPYQSKRHLEEDESLCPKYGRLDAEEAPPPGHTPSNPNDKEKYARENHCEIERRRRNKMSAYITELSDMVPTCNALARKPDKLTILRMAVAHIKSLRGISTTPTQNETAYKPSFLTDNELKHLILEAADGFLFVVSCDLGRVIYVSDSVTPVLNHGQADWFGSSVYDHVHPEDAEKVREQLSTQDAGHNGRILDLKTGTVKKEGSQSSMRLCMGSRRGFICRMRLGNVSPESMGYMNRVRNRNSLGRNSRDNNSSDYAVVHCTGYIKNWPPQGIPMDRHAEEELHGASGGSSCCLVAIGRLQVTSMPNTHDLSSPESTAEFVSRHNMEGKFSFCDQRVLSLLGYTPHELLGKICFEFIHSEDQVHMKESFDQVVKMKGQVMNFMYRFRTKSGEWIWLRTSAFAFLNPYTDDIEYIVCTNSTATKASNNNTGLDASSAQVAASQPPGPNVSDYRQNSVDYNSSSSSSNNYSSTQQQYSYDPTPSPVAPYGSPGPSLHGRTSVGKNSGTPTPPQSVGSAGAWPQQQNQQQPAHTEGYHYSSNLSPSRSPGYRPGGNSNNSNNTSSNNNVTNSAANANNNNNAVISSSPSMWHWQGNGQATGLELGGHSAAVAAPAPHQHELGDMLSMLGHGHHPPPHHTHPHHHHHHHHPASSHHHSAAATTAHGFENIGGMFTGQFQ</sequence>
<comment type="subcellular location">
    <subcellularLocation>
        <location evidence="1">Nucleus</location>
    </subcellularLocation>
</comment>
<dbReference type="Pfam" id="PF23563">
    <property type="entry name" value="TRIP13_N"/>
    <property type="match status" value="1"/>
</dbReference>
<evidence type="ECO:0000256" key="9">
    <source>
        <dbReference type="ARBA" id="ARBA00023125"/>
    </source>
</evidence>
<dbReference type="Gene3D" id="4.10.280.10">
    <property type="entry name" value="Helix-loop-helix DNA-binding domain"/>
    <property type="match status" value="1"/>
</dbReference>
<comment type="similarity">
    <text evidence="2">Belongs to the DNA mismatch repair MutL/HexB family.</text>
</comment>
<dbReference type="Pfam" id="PF14598">
    <property type="entry name" value="PAS_11"/>
    <property type="match status" value="1"/>
</dbReference>
<feature type="region of interest" description="Disordered" evidence="15">
    <location>
        <begin position="1036"/>
        <end position="1059"/>
    </location>
</feature>
<accession>A0A7R8CFP4</accession>
<keyword evidence="17" id="KW-1185">Reference proteome</keyword>
<keyword evidence="8" id="KW-0805">Transcription regulation</keyword>
<keyword evidence="5" id="KW-0547">Nucleotide-binding</keyword>
<feature type="region of interest" description="Disordered" evidence="15">
    <location>
        <begin position="1449"/>
        <end position="1615"/>
    </location>
</feature>
<reference evidence="16" key="1">
    <citation type="submission" date="2021-02" db="EMBL/GenBank/DDBJ databases">
        <authorList>
            <person name="Bekaert M."/>
        </authorList>
    </citation>
    <scope>NUCLEOTIDE SEQUENCE</scope>
    <source>
        <strain evidence="16">IoA-00</strain>
    </source>
</reference>
<dbReference type="SMART" id="SM00091">
    <property type="entry name" value="PAS"/>
    <property type="match status" value="2"/>
</dbReference>
<dbReference type="SMART" id="SM00086">
    <property type="entry name" value="PAC"/>
    <property type="match status" value="1"/>
</dbReference>
<keyword evidence="9" id="KW-0238">DNA-binding</keyword>
<keyword evidence="13" id="KW-0469">Meiosis</keyword>
<dbReference type="InterPro" id="IPR050933">
    <property type="entry name" value="Circadian_TF"/>
</dbReference>
<dbReference type="SUPFAM" id="SSF54211">
    <property type="entry name" value="Ribosomal protein S5 domain 2-like"/>
    <property type="match status" value="1"/>
</dbReference>
<dbReference type="PRINTS" id="PR00785">
    <property type="entry name" value="NCTRNSLOCATR"/>
</dbReference>
<dbReference type="GO" id="GO:0006298">
    <property type="term" value="P:mismatch repair"/>
    <property type="evidence" value="ECO:0007669"/>
    <property type="project" value="InterPro"/>
</dbReference>
<dbReference type="GO" id="GO:0016887">
    <property type="term" value="F:ATP hydrolysis activity"/>
    <property type="evidence" value="ECO:0007669"/>
    <property type="project" value="InterPro"/>
</dbReference>
<keyword evidence="4" id="KW-0677">Repeat</keyword>
<dbReference type="CDD" id="cd16926">
    <property type="entry name" value="HATPase_MutL-MLH-PMS-like"/>
    <property type="match status" value="1"/>
</dbReference>
<keyword evidence="6" id="KW-0227">DNA damage</keyword>
<dbReference type="InterPro" id="IPR020568">
    <property type="entry name" value="Ribosomal_Su5_D2-typ_SF"/>
</dbReference>
<dbReference type="InterPro" id="IPR032189">
    <property type="entry name" value="Mlh1_C"/>
</dbReference>
<feature type="compositionally biased region" description="Basic residues" evidence="15">
    <location>
        <begin position="1643"/>
        <end position="1670"/>
    </location>
</feature>
<proteinExistence type="inferred from homology"/>
<dbReference type="Proteomes" id="UP000675881">
    <property type="component" value="Chromosome 11"/>
</dbReference>
<dbReference type="InterPro" id="IPR013507">
    <property type="entry name" value="DNA_mismatch_S5_2-like"/>
</dbReference>
<dbReference type="GO" id="GO:0005737">
    <property type="term" value="C:cytoplasm"/>
    <property type="evidence" value="ECO:0007669"/>
    <property type="project" value="InterPro"/>
</dbReference>
<feature type="compositionally biased region" description="Low complexity" evidence="15">
    <location>
        <begin position="1449"/>
        <end position="1458"/>
    </location>
</feature>
<keyword evidence="11" id="KW-0234">DNA repair</keyword>
<dbReference type="GO" id="GO:0045944">
    <property type="term" value="P:positive regulation of transcription by RNA polymerase II"/>
    <property type="evidence" value="ECO:0007669"/>
    <property type="project" value="UniProtKB-ARBA"/>
</dbReference>
<name>A0A7R8CFP4_LEPSM</name>
<dbReference type="SUPFAM" id="SSF47459">
    <property type="entry name" value="HLH, helix-loop-helix DNA-binding domain"/>
    <property type="match status" value="1"/>
</dbReference>
<dbReference type="InterPro" id="IPR013767">
    <property type="entry name" value="PAS_fold"/>
</dbReference>
<dbReference type="InterPro" id="IPR035965">
    <property type="entry name" value="PAS-like_dom_sf"/>
</dbReference>
<dbReference type="SMART" id="SM00353">
    <property type="entry name" value="HLH"/>
    <property type="match status" value="1"/>
</dbReference>
<dbReference type="CDD" id="cd03483">
    <property type="entry name" value="MutL_Trans_MLH1"/>
    <property type="match status" value="1"/>
</dbReference>
<evidence type="ECO:0000256" key="5">
    <source>
        <dbReference type="ARBA" id="ARBA00022741"/>
    </source>
</evidence>
<dbReference type="PROSITE" id="PS00058">
    <property type="entry name" value="DNA_MISMATCH_REPAIR_1"/>
    <property type="match status" value="1"/>
</dbReference>
<evidence type="ECO:0000256" key="1">
    <source>
        <dbReference type="ARBA" id="ARBA00004123"/>
    </source>
</evidence>
<evidence type="ECO:0000256" key="2">
    <source>
        <dbReference type="ARBA" id="ARBA00006082"/>
    </source>
</evidence>
<dbReference type="InterPro" id="IPR003960">
    <property type="entry name" value="ATPase_AAA_CS"/>
</dbReference>
<dbReference type="SUPFAM" id="SSF55874">
    <property type="entry name" value="ATPase domain of HSP90 chaperone/DNA topoisomerase II/histidine kinase"/>
    <property type="match status" value="1"/>
</dbReference>
<dbReference type="OrthoDB" id="71302at2759"/>
<dbReference type="FunFam" id="4.10.280.10:FF:000011">
    <property type="entry name" value="Aryl hydrocarbon receptor nuclear translocator 2"/>
    <property type="match status" value="1"/>
</dbReference>
<dbReference type="Pfam" id="PF00989">
    <property type="entry name" value="PAS"/>
    <property type="match status" value="1"/>
</dbReference>
<evidence type="ECO:0000256" key="3">
    <source>
        <dbReference type="ARBA" id="ARBA00007271"/>
    </source>
</evidence>
<dbReference type="InterPro" id="IPR027417">
    <property type="entry name" value="P-loop_NTPase"/>
</dbReference>
<dbReference type="Pfam" id="PF16413">
    <property type="entry name" value="Mlh1_C"/>
    <property type="match status" value="2"/>
</dbReference>
<dbReference type="GO" id="GO:0003700">
    <property type="term" value="F:DNA-binding transcription factor activity"/>
    <property type="evidence" value="ECO:0007669"/>
    <property type="project" value="InterPro"/>
</dbReference>
<dbReference type="InterPro" id="IPR014762">
    <property type="entry name" value="DNA_mismatch_repair_CS"/>
</dbReference>
<protein>
    <recommendedName>
        <fullName evidence="14">Aryl hydrocarbon receptor nuclear translocator homolog</fullName>
    </recommendedName>
</protein>
<dbReference type="PANTHER" id="PTHR23042">
    <property type="entry name" value="CIRCADIAN PROTEIN CLOCK/ARNT/BMAL/PAS"/>
    <property type="match status" value="1"/>
</dbReference>
<feature type="compositionally biased region" description="Low complexity" evidence="15">
    <location>
        <begin position="1469"/>
        <end position="1493"/>
    </location>
</feature>
<dbReference type="GO" id="GO:0030983">
    <property type="term" value="F:mismatched DNA binding"/>
    <property type="evidence" value="ECO:0007669"/>
    <property type="project" value="InterPro"/>
</dbReference>
<dbReference type="FunFam" id="3.30.565.10:FF:000079">
    <property type="entry name" value="DNA mismatch repair protein MLH"/>
    <property type="match status" value="1"/>
</dbReference>
<evidence type="ECO:0000256" key="7">
    <source>
        <dbReference type="ARBA" id="ARBA00022840"/>
    </source>
</evidence>
<dbReference type="FunFam" id="3.30.230.10:FF:000014">
    <property type="entry name" value="DNA mismatch repair protein Mlh1"/>
    <property type="match status" value="1"/>
</dbReference>
<organism evidence="16 17">
    <name type="scientific">Lepeophtheirus salmonis</name>
    <name type="common">Salmon louse</name>
    <name type="synonym">Caligus salmonis</name>
    <dbReference type="NCBI Taxonomy" id="72036"/>
    <lineage>
        <taxon>Eukaryota</taxon>
        <taxon>Metazoa</taxon>
        <taxon>Ecdysozoa</taxon>
        <taxon>Arthropoda</taxon>
        <taxon>Crustacea</taxon>
        <taxon>Multicrustacea</taxon>
        <taxon>Hexanauplia</taxon>
        <taxon>Copepoda</taxon>
        <taxon>Siphonostomatoida</taxon>
        <taxon>Caligidae</taxon>
        <taxon>Lepeophtheirus</taxon>
    </lineage>
</organism>
<evidence type="ECO:0000256" key="8">
    <source>
        <dbReference type="ARBA" id="ARBA00023015"/>
    </source>
</evidence>
<dbReference type="Gene3D" id="3.30.565.10">
    <property type="entry name" value="Histidine kinase-like ATPase, C-terminal domain"/>
    <property type="match status" value="1"/>
</dbReference>
<dbReference type="GO" id="GO:0005634">
    <property type="term" value="C:nucleus"/>
    <property type="evidence" value="ECO:0007669"/>
    <property type="project" value="UniProtKB-SubCell"/>
</dbReference>
<evidence type="ECO:0000256" key="13">
    <source>
        <dbReference type="ARBA" id="ARBA00023254"/>
    </source>
</evidence>
<evidence type="ECO:0000256" key="15">
    <source>
        <dbReference type="SAM" id="MobiDB-lite"/>
    </source>
</evidence>
<dbReference type="Pfam" id="PF01119">
    <property type="entry name" value="DNA_mis_repair"/>
    <property type="match status" value="1"/>
</dbReference>
<dbReference type="Gene3D" id="3.30.450.20">
    <property type="entry name" value="PAS domain"/>
    <property type="match status" value="2"/>
</dbReference>
<feature type="region of interest" description="Disordered" evidence="15">
    <location>
        <begin position="1638"/>
        <end position="1672"/>
    </location>
</feature>
<dbReference type="InterPro" id="IPR011598">
    <property type="entry name" value="bHLH_dom"/>
</dbReference>
<dbReference type="InterPro" id="IPR000014">
    <property type="entry name" value="PAS"/>
</dbReference>
<dbReference type="InterPro" id="IPR014721">
    <property type="entry name" value="Ribsml_uS5_D2-typ_fold_subgr"/>
</dbReference>
<dbReference type="GO" id="GO:0046983">
    <property type="term" value="F:protein dimerization activity"/>
    <property type="evidence" value="ECO:0007669"/>
    <property type="project" value="InterPro"/>
</dbReference>
<dbReference type="InterPro" id="IPR003959">
    <property type="entry name" value="ATPase_AAA_core"/>
</dbReference>
<dbReference type="Pfam" id="PF00004">
    <property type="entry name" value="AAA"/>
    <property type="match status" value="1"/>
</dbReference>
<dbReference type="SMART" id="SM01340">
    <property type="entry name" value="DNA_mis_repair"/>
    <property type="match status" value="1"/>
</dbReference>
<comment type="similarity">
    <text evidence="3">Belongs to the AAA ATPase family. PCH2 subfamily.</text>
</comment>
<dbReference type="GO" id="GO:0005524">
    <property type="term" value="F:ATP binding"/>
    <property type="evidence" value="ECO:0007669"/>
    <property type="project" value="UniProtKB-KW"/>
</dbReference>
<dbReference type="EMBL" id="HG994590">
    <property type="protein sequence ID" value="CAF2803142.1"/>
    <property type="molecule type" value="Genomic_DNA"/>
</dbReference>
<dbReference type="Gene3D" id="3.30.230.10">
    <property type="match status" value="1"/>
</dbReference>
<feature type="compositionally biased region" description="Polar residues" evidence="15">
    <location>
        <begin position="1516"/>
        <end position="1530"/>
    </location>
</feature>
<gene>
    <name evidence="16" type="ORF">LSAA_3401</name>
</gene>
<dbReference type="PROSITE" id="PS50888">
    <property type="entry name" value="BHLH"/>
    <property type="match status" value="1"/>
</dbReference>
<dbReference type="CDD" id="cd00130">
    <property type="entry name" value="PAS"/>
    <property type="match status" value="2"/>
</dbReference>
<dbReference type="InterPro" id="IPR002099">
    <property type="entry name" value="MutL/Mlh/PMS"/>
</dbReference>